<dbReference type="EC" id="2.7.11.1" evidence="4 19"/>
<feature type="region of interest" description="Disordered" evidence="24">
    <location>
        <begin position="510"/>
        <end position="623"/>
    </location>
</feature>
<dbReference type="GO" id="GO:0016787">
    <property type="term" value="F:hydrolase activity"/>
    <property type="evidence" value="ECO:0007669"/>
    <property type="project" value="UniProtKB-KW"/>
</dbReference>
<keyword evidence="27" id="KW-1185">Reference proteome</keyword>
<comment type="catalytic activity">
    <reaction evidence="16 19">
        <text>L-threonyl-[protein] + ATP = O-phospho-L-threonyl-[protein] + ADP + H(+)</text>
        <dbReference type="Rhea" id="RHEA:46608"/>
        <dbReference type="Rhea" id="RHEA-COMP:11060"/>
        <dbReference type="Rhea" id="RHEA-COMP:11605"/>
        <dbReference type="ChEBI" id="CHEBI:15378"/>
        <dbReference type="ChEBI" id="CHEBI:30013"/>
        <dbReference type="ChEBI" id="CHEBI:30616"/>
        <dbReference type="ChEBI" id="CHEBI:61977"/>
        <dbReference type="ChEBI" id="CHEBI:456216"/>
        <dbReference type="EC" id="2.7.11.1"/>
    </reaction>
</comment>
<dbReference type="InterPro" id="IPR018934">
    <property type="entry name" value="RIO_dom"/>
</dbReference>
<dbReference type="Gene3D" id="1.10.510.10">
    <property type="entry name" value="Transferase(Phosphotransferase) domain 1"/>
    <property type="match status" value="1"/>
</dbReference>
<dbReference type="EMBL" id="WTPW01000291">
    <property type="protein sequence ID" value="KAF0526045.1"/>
    <property type="molecule type" value="Genomic_DNA"/>
</dbReference>
<feature type="domain" description="RIO kinase" evidence="25">
    <location>
        <begin position="183"/>
        <end position="420"/>
    </location>
</feature>
<keyword evidence="13" id="KW-0378">Hydrolase</keyword>
<evidence type="ECO:0000256" key="1">
    <source>
        <dbReference type="ARBA" id="ARBA00001946"/>
    </source>
</evidence>
<dbReference type="PIRSF" id="PIRSF038147">
    <property type="entry name" value="Ser/Thr_PK_RIO1"/>
    <property type="match status" value="1"/>
</dbReference>
<evidence type="ECO:0000256" key="14">
    <source>
        <dbReference type="ARBA" id="ARBA00022840"/>
    </source>
</evidence>
<dbReference type="SUPFAM" id="SSF56112">
    <property type="entry name" value="Protein kinase-like (PK-like)"/>
    <property type="match status" value="1"/>
</dbReference>
<dbReference type="OrthoDB" id="205248at2759"/>
<comment type="subcellular location">
    <subcellularLocation>
        <location evidence="2">Cytoplasm</location>
    </subcellularLocation>
</comment>
<evidence type="ECO:0000256" key="22">
    <source>
        <dbReference type="PIRSR" id="PIRSR038147-3"/>
    </source>
</evidence>
<feature type="binding site" evidence="21">
    <location>
        <position position="312"/>
    </location>
    <ligand>
        <name>ATP</name>
        <dbReference type="ChEBI" id="CHEBI:30616"/>
    </ligand>
</feature>
<accession>A0A8H4ENQ9</accession>
<dbReference type="GO" id="GO:0004674">
    <property type="term" value="F:protein serine/threonine kinase activity"/>
    <property type="evidence" value="ECO:0007669"/>
    <property type="project" value="UniProtKB-KW"/>
</dbReference>
<comment type="catalytic activity">
    <reaction evidence="17 19">
        <text>L-seryl-[protein] + ATP = O-phospho-L-seryl-[protein] + ADP + H(+)</text>
        <dbReference type="Rhea" id="RHEA:17989"/>
        <dbReference type="Rhea" id="RHEA-COMP:9863"/>
        <dbReference type="Rhea" id="RHEA-COMP:11604"/>
        <dbReference type="ChEBI" id="CHEBI:15378"/>
        <dbReference type="ChEBI" id="CHEBI:29999"/>
        <dbReference type="ChEBI" id="CHEBI:30616"/>
        <dbReference type="ChEBI" id="CHEBI:83421"/>
        <dbReference type="ChEBI" id="CHEBI:456216"/>
        <dbReference type="EC" id="2.7.11.1"/>
    </reaction>
</comment>
<reference evidence="26 27" key="1">
    <citation type="journal article" date="2019" name="Environ. Microbiol.">
        <title>At the nexus of three kingdoms: the genome of the mycorrhizal fungus Gigaspora margarita provides insights into plant, endobacterial and fungal interactions.</title>
        <authorList>
            <person name="Venice F."/>
            <person name="Ghignone S."/>
            <person name="Salvioli di Fossalunga A."/>
            <person name="Amselem J."/>
            <person name="Novero M."/>
            <person name="Xianan X."/>
            <person name="Sedzielewska Toro K."/>
            <person name="Morin E."/>
            <person name="Lipzen A."/>
            <person name="Grigoriev I.V."/>
            <person name="Henrissat B."/>
            <person name="Martin F.M."/>
            <person name="Bonfante P."/>
        </authorList>
    </citation>
    <scope>NUCLEOTIDE SEQUENCE [LARGE SCALE GENOMIC DNA]</scope>
    <source>
        <strain evidence="26 27">BEG34</strain>
    </source>
</reference>
<proteinExistence type="inferred from homology"/>
<evidence type="ECO:0000256" key="20">
    <source>
        <dbReference type="PIRSR" id="PIRSR038147-1"/>
    </source>
</evidence>
<dbReference type="Proteomes" id="UP000439903">
    <property type="component" value="Unassembled WGS sequence"/>
</dbReference>
<dbReference type="InterPro" id="IPR000687">
    <property type="entry name" value="RIO_kinase"/>
</dbReference>
<evidence type="ECO:0000256" key="23">
    <source>
        <dbReference type="SAM" id="Coils"/>
    </source>
</evidence>
<dbReference type="InterPro" id="IPR018935">
    <property type="entry name" value="RIO_kinase_CS"/>
</dbReference>
<comment type="similarity">
    <text evidence="3 19">Belongs to the protein kinase superfamily. RIO-type Ser/Thr kinase family.</text>
</comment>
<name>A0A8H4ENQ9_GIGMA</name>
<evidence type="ECO:0000259" key="25">
    <source>
        <dbReference type="SMART" id="SM00090"/>
    </source>
</evidence>
<evidence type="ECO:0000256" key="3">
    <source>
        <dbReference type="ARBA" id="ARBA00009196"/>
    </source>
</evidence>
<dbReference type="AlphaFoldDB" id="A0A8H4ENQ9"/>
<evidence type="ECO:0000256" key="2">
    <source>
        <dbReference type="ARBA" id="ARBA00004496"/>
    </source>
</evidence>
<evidence type="ECO:0000256" key="10">
    <source>
        <dbReference type="ARBA" id="ARBA00022723"/>
    </source>
</evidence>
<dbReference type="InterPro" id="IPR051272">
    <property type="entry name" value="RIO-type_Ser/Thr_kinase"/>
</dbReference>
<evidence type="ECO:0000256" key="16">
    <source>
        <dbReference type="ARBA" id="ARBA00047899"/>
    </source>
</evidence>
<keyword evidence="10" id="KW-0479">Metal-binding</keyword>
<feature type="compositionally biased region" description="Basic residues" evidence="24">
    <location>
        <begin position="600"/>
        <end position="623"/>
    </location>
</feature>
<evidence type="ECO:0000256" key="5">
    <source>
        <dbReference type="ARBA" id="ARBA00016038"/>
    </source>
</evidence>
<dbReference type="PANTHER" id="PTHR45723">
    <property type="entry name" value="SERINE/THREONINE-PROTEIN KINASE RIO1"/>
    <property type="match status" value="1"/>
</dbReference>
<evidence type="ECO:0000313" key="26">
    <source>
        <dbReference type="EMBL" id="KAF0526045.1"/>
    </source>
</evidence>
<dbReference type="InterPro" id="IPR011009">
    <property type="entry name" value="Kinase-like_dom_sf"/>
</dbReference>
<gene>
    <name evidence="26" type="ORF">F8M41_014226</name>
</gene>
<dbReference type="FunFam" id="1.10.510.10:FF:000232">
    <property type="entry name" value="Serine/threonine-protein kinase RIO1"/>
    <property type="match status" value="1"/>
</dbReference>
<keyword evidence="7" id="KW-0690">Ribosome biogenesis</keyword>
<feature type="binding site" evidence="21">
    <location>
        <position position="310"/>
    </location>
    <ligand>
        <name>ATP</name>
        <dbReference type="ChEBI" id="CHEBI:30616"/>
    </ligand>
</feature>
<keyword evidence="14 19" id="KW-0067">ATP-binding</keyword>
<keyword evidence="15" id="KW-0460">Magnesium</keyword>
<feature type="region of interest" description="Disordered" evidence="24">
    <location>
        <begin position="170"/>
        <end position="190"/>
    </location>
</feature>
<comment type="caution">
    <text evidence="26">The sequence shown here is derived from an EMBL/GenBank/DDBJ whole genome shotgun (WGS) entry which is preliminary data.</text>
</comment>
<evidence type="ECO:0000256" key="6">
    <source>
        <dbReference type="ARBA" id="ARBA00022490"/>
    </source>
</evidence>
<evidence type="ECO:0000256" key="7">
    <source>
        <dbReference type="ARBA" id="ARBA00022517"/>
    </source>
</evidence>
<dbReference type="GO" id="GO:0005737">
    <property type="term" value="C:cytoplasm"/>
    <property type="evidence" value="ECO:0007669"/>
    <property type="project" value="UniProtKB-SubCell"/>
</dbReference>
<evidence type="ECO:0000256" key="19">
    <source>
        <dbReference type="PIRNR" id="PIRNR038147"/>
    </source>
</evidence>
<sequence length="623" mass="72684">MLDKPIYVPKYEPGQFDDACEDPPEQCTLNKQEQTNDLESNITTLNDLENDLSFEEEEEEEDNYFDELNDNEEWENPSGDFTKQYNRLRQQLHPNIISGSNTQKTTIATPVKNQNISRTMLKQTDTKKNGTDIKSHDYMKSLSKYANRINLEEISPSHLSTSVVNDIKMSDKKAQSSKHKYSDKSDRATSEQVLDPRTRIILFKMINRNIIYEINGCVSTGKEANVYHATTESGDHRAIKVYKTSILIFKDRDRYVTGEFRFRHGYSKHNPRKMVKLWAEKEMRNLKRLWQAGIPCPEPLVLRLHVLVMGFLGDKNGWAYPKLKDAVINSDKYPELYYQLVKNMRTMYHTCRLVHADLSEYNLLYNARTLYIIDVSQSVEHDHPHALEFLRKDCTNVTDYFKKKGVRVMNVKELFDFITDINIGIEDEKVEAELEKIQERLTLQQSNEALTDEQQEQLQKDIVDEEVFKRSFIPRKLDDVIDVERDVMKVAQGEGENLIYRKLTGLSIDDKKHQSNNTENESQTIIVSKDIGQELNDNKESEDEDKDDLEDSESDDDDDEQCSNDDDELAFKKQPRGKRNEDKDAKKERKKIAKEEAREKRKHKIPKAVKKRKIKTTSGKKTK</sequence>
<feature type="active site" description="Proton acceptor" evidence="20">
    <location>
        <position position="357"/>
    </location>
</feature>
<evidence type="ECO:0000256" key="9">
    <source>
        <dbReference type="ARBA" id="ARBA00022679"/>
    </source>
</evidence>
<evidence type="ECO:0000256" key="11">
    <source>
        <dbReference type="ARBA" id="ARBA00022741"/>
    </source>
</evidence>
<dbReference type="Gene3D" id="3.30.200.20">
    <property type="entry name" value="Phosphorylase Kinase, domain 1"/>
    <property type="match status" value="1"/>
</dbReference>
<dbReference type="GO" id="GO:0005524">
    <property type="term" value="F:ATP binding"/>
    <property type="evidence" value="ECO:0007669"/>
    <property type="project" value="UniProtKB-KW"/>
</dbReference>
<evidence type="ECO:0000256" key="18">
    <source>
        <dbReference type="ARBA" id="ARBA00049360"/>
    </source>
</evidence>
<feature type="binding site" evidence="22">
    <location>
        <position position="374"/>
    </location>
    <ligand>
        <name>Mg(2+)</name>
        <dbReference type="ChEBI" id="CHEBI:18420"/>
    </ligand>
</feature>
<dbReference type="FunFam" id="3.30.200.20:FF:000148">
    <property type="entry name" value="Serine/threonine-protein kinase RIO1"/>
    <property type="match status" value="1"/>
</dbReference>
<evidence type="ECO:0000256" key="12">
    <source>
        <dbReference type="ARBA" id="ARBA00022777"/>
    </source>
</evidence>
<feature type="binding site" evidence="21">
    <location>
        <position position="240"/>
    </location>
    <ligand>
        <name>ATP</name>
        <dbReference type="ChEBI" id="CHEBI:30616"/>
    </ligand>
</feature>
<feature type="coiled-coil region" evidence="23">
    <location>
        <begin position="31"/>
        <end position="58"/>
    </location>
</feature>
<dbReference type="GO" id="GO:0042254">
    <property type="term" value="P:ribosome biogenesis"/>
    <property type="evidence" value="ECO:0007669"/>
    <property type="project" value="UniProtKB-KW"/>
</dbReference>
<organism evidence="26 27">
    <name type="scientific">Gigaspora margarita</name>
    <dbReference type="NCBI Taxonomy" id="4874"/>
    <lineage>
        <taxon>Eukaryota</taxon>
        <taxon>Fungi</taxon>
        <taxon>Fungi incertae sedis</taxon>
        <taxon>Mucoromycota</taxon>
        <taxon>Glomeromycotina</taxon>
        <taxon>Glomeromycetes</taxon>
        <taxon>Diversisporales</taxon>
        <taxon>Gigasporaceae</taxon>
        <taxon>Gigaspora</taxon>
    </lineage>
</organism>
<comment type="catalytic activity">
    <reaction evidence="18">
        <text>ATP + H2O = ADP + phosphate + H(+)</text>
        <dbReference type="Rhea" id="RHEA:13065"/>
        <dbReference type="ChEBI" id="CHEBI:15377"/>
        <dbReference type="ChEBI" id="CHEBI:15378"/>
        <dbReference type="ChEBI" id="CHEBI:30616"/>
        <dbReference type="ChEBI" id="CHEBI:43474"/>
        <dbReference type="ChEBI" id="CHEBI:456216"/>
    </reaction>
</comment>
<dbReference type="PROSITE" id="PS01245">
    <property type="entry name" value="RIO1"/>
    <property type="match status" value="1"/>
</dbReference>
<evidence type="ECO:0000256" key="13">
    <source>
        <dbReference type="ARBA" id="ARBA00022801"/>
    </source>
</evidence>
<keyword evidence="8 19" id="KW-0723">Serine/threonine-protein kinase</keyword>
<dbReference type="Pfam" id="PF01163">
    <property type="entry name" value="RIO1"/>
    <property type="match status" value="1"/>
</dbReference>
<dbReference type="SMART" id="SM00090">
    <property type="entry name" value="RIO"/>
    <property type="match status" value="1"/>
</dbReference>
<keyword evidence="6" id="KW-0963">Cytoplasm</keyword>
<comment type="cofactor">
    <cofactor evidence="1 22">
        <name>Mg(2+)</name>
        <dbReference type="ChEBI" id="CHEBI:18420"/>
    </cofactor>
</comment>
<evidence type="ECO:0000256" key="4">
    <source>
        <dbReference type="ARBA" id="ARBA00012513"/>
    </source>
</evidence>
<evidence type="ECO:0000256" key="21">
    <source>
        <dbReference type="PIRSR" id="PIRSR038147-2"/>
    </source>
</evidence>
<keyword evidence="11 19" id="KW-0547">Nucleotide-binding</keyword>
<dbReference type="InterPro" id="IPR017407">
    <property type="entry name" value="Ser/Thr_kinase_Rio1"/>
</dbReference>
<evidence type="ECO:0000256" key="15">
    <source>
        <dbReference type="ARBA" id="ARBA00022842"/>
    </source>
</evidence>
<keyword evidence="12 19" id="KW-0418">Kinase</keyword>
<evidence type="ECO:0000256" key="8">
    <source>
        <dbReference type="ARBA" id="ARBA00022527"/>
    </source>
</evidence>
<dbReference type="GO" id="GO:0046872">
    <property type="term" value="F:metal ion binding"/>
    <property type="evidence" value="ECO:0007669"/>
    <property type="project" value="UniProtKB-KW"/>
</dbReference>
<feature type="compositionally biased region" description="Polar residues" evidence="24">
    <location>
        <begin position="515"/>
        <end position="526"/>
    </location>
</feature>
<feature type="active site" description="4-aspartylphosphate intermediate" evidence="20">
    <location>
        <position position="374"/>
    </location>
</feature>
<feature type="compositionally biased region" description="Basic and acidic residues" evidence="24">
    <location>
        <begin position="578"/>
        <end position="599"/>
    </location>
</feature>
<evidence type="ECO:0000256" key="17">
    <source>
        <dbReference type="ARBA" id="ARBA00048679"/>
    </source>
</evidence>
<feature type="compositionally biased region" description="Acidic residues" evidence="24">
    <location>
        <begin position="540"/>
        <end position="568"/>
    </location>
</feature>
<keyword evidence="23" id="KW-0175">Coiled coil</keyword>
<evidence type="ECO:0000256" key="24">
    <source>
        <dbReference type="SAM" id="MobiDB-lite"/>
    </source>
</evidence>
<feature type="binding site" evidence="22">
    <location>
        <position position="362"/>
    </location>
    <ligand>
        <name>Mg(2+)</name>
        <dbReference type="ChEBI" id="CHEBI:18420"/>
    </ligand>
</feature>
<evidence type="ECO:0000313" key="27">
    <source>
        <dbReference type="Proteomes" id="UP000439903"/>
    </source>
</evidence>
<keyword evidence="9 19" id="KW-0808">Transferase</keyword>
<dbReference type="CDD" id="cd05147">
    <property type="entry name" value="RIO1_euk"/>
    <property type="match status" value="1"/>
</dbReference>
<protein>
    <recommendedName>
        <fullName evidence="5 19">Serine/threonine-protein kinase RIO1</fullName>
        <ecNumber evidence="4 19">2.7.11.1</ecNumber>
    </recommendedName>
</protein>